<evidence type="ECO:0000313" key="3">
    <source>
        <dbReference type="Proteomes" id="UP000198211"/>
    </source>
</evidence>
<dbReference type="EMBL" id="NBNE01020032">
    <property type="protein sequence ID" value="OWY91530.1"/>
    <property type="molecule type" value="Genomic_DNA"/>
</dbReference>
<protein>
    <submittedName>
        <fullName evidence="2">Uncharacterized protein</fullName>
    </submittedName>
</protein>
<accession>A0A225UF14</accession>
<dbReference type="AlphaFoldDB" id="A0A225UF14"/>
<dbReference type="Proteomes" id="UP000198211">
    <property type="component" value="Unassembled WGS sequence"/>
</dbReference>
<feature type="region of interest" description="Disordered" evidence="1">
    <location>
        <begin position="146"/>
        <end position="167"/>
    </location>
</feature>
<evidence type="ECO:0000256" key="1">
    <source>
        <dbReference type="SAM" id="MobiDB-lite"/>
    </source>
</evidence>
<organism evidence="2 3">
    <name type="scientific">Phytophthora megakarya</name>
    <dbReference type="NCBI Taxonomy" id="4795"/>
    <lineage>
        <taxon>Eukaryota</taxon>
        <taxon>Sar</taxon>
        <taxon>Stramenopiles</taxon>
        <taxon>Oomycota</taxon>
        <taxon>Peronosporomycetes</taxon>
        <taxon>Peronosporales</taxon>
        <taxon>Peronosporaceae</taxon>
        <taxon>Phytophthora</taxon>
    </lineage>
</organism>
<comment type="caution">
    <text evidence="2">The sequence shown here is derived from an EMBL/GenBank/DDBJ whole genome shotgun (WGS) entry which is preliminary data.</text>
</comment>
<reference evidence="3" key="1">
    <citation type="submission" date="2017-03" db="EMBL/GenBank/DDBJ databases">
        <title>Phytopthora megakarya and P. palmivora, two closely related causual agents of cacao black pod achieved similar genome size and gene model numbers by different mechanisms.</title>
        <authorList>
            <person name="Ali S."/>
            <person name="Shao J."/>
            <person name="Larry D.J."/>
            <person name="Kronmiller B."/>
            <person name="Shen D."/>
            <person name="Strem M.D."/>
            <person name="Melnick R.L."/>
            <person name="Guiltinan M.J."/>
            <person name="Tyler B.M."/>
            <person name="Meinhardt L.W."/>
            <person name="Bailey B.A."/>
        </authorList>
    </citation>
    <scope>NUCLEOTIDE SEQUENCE [LARGE SCALE GENOMIC DNA]</scope>
    <source>
        <strain evidence="3">zdho120</strain>
    </source>
</reference>
<dbReference type="OrthoDB" id="102151at2759"/>
<sequence>MATSEYLASRMASGARAKTWISEWRLVRLAPNMPTDLASVTFGFKFRYLVPEWFRVSMPKAEVDTMRRVAEELQHRLTVELLEWKQVTSGSQCRVVSPLDARNLNDHSEEMKPEDAEGDSLMSSYEAELHGSECVTRWRRSGVQVYRSPASSSLGEPESKRQQHAPA</sequence>
<keyword evidence="3" id="KW-1185">Reference proteome</keyword>
<proteinExistence type="predicted"/>
<name>A0A225UF14_9STRA</name>
<gene>
    <name evidence="2" type="ORF">PHMEG_00039856</name>
</gene>
<evidence type="ECO:0000313" key="2">
    <source>
        <dbReference type="EMBL" id="OWY91530.1"/>
    </source>
</evidence>